<dbReference type="Pfam" id="PF00196">
    <property type="entry name" value="GerE"/>
    <property type="match status" value="1"/>
</dbReference>
<dbReference type="InterPro" id="IPR011990">
    <property type="entry name" value="TPR-like_helical_dom_sf"/>
</dbReference>
<dbReference type="GO" id="GO:0003677">
    <property type="term" value="F:DNA binding"/>
    <property type="evidence" value="ECO:0007669"/>
    <property type="project" value="UniProtKB-KW"/>
</dbReference>
<dbReference type="InterPro" id="IPR027417">
    <property type="entry name" value="P-loop_NTPase"/>
</dbReference>
<dbReference type="SUPFAM" id="SSF48452">
    <property type="entry name" value="TPR-like"/>
    <property type="match status" value="1"/>
</dbReference>
<reference evidence="5" key="1">
    <citation type="submission" date="2012-03" db="EMBL/GenBank/DDBJ databases">
        <title>Functional metagenomics reveals considerable lignocellulase gene clusters in the gut microbiome of a wood-feeding higher termite.</title>
        <authorList>
            <person name="Liu N."/>
        </authorList>
    </citation>
    <scope>NUCLEOTIDE SEQUENCE</scope>
</reference>
<name>A0A806KJF7_9BACT</name>
<accession>A0A806KJF7</accession>
<sequence>MVCAGTGYGKTSAVYDFVRESQATITWTHLSERDNVGSRFWENYIHTMAQVNAPFARAIGKLGFPDTVDKLSQYLELVKNLVEVKPRIIILDDFHFIEDPLVIRFVECAFINLPIGTSLFLVSRSTPRINIAGLASRGHMFSISESDLRFTSDELAQYFRRLNIDARPDSLHEIMRDTEGWAFAINLVARSYQKAPGYGGYLRSAMKSNIFRLMETEVWDWISERVQRFLVRLSLLGHLSFDLINLLAGGDEGLIYEMERQNAYLRRDGYINAYVIHPLFLEFLAAKQGLLSEEQKRETYAIAGDWCNRNGFKLDAMSYYEKLGDYQSIVSIFFEFPAEVPGDIAEYAAAIVERMPEEAFDTVEYLAIMHLRAYMNQGNWQKSMELAEYYEAKFLALPKNNAFRKRALCGLYYYWAYLRGLMCITLENYDFDLYFEKFCKHLSPSFDRGKLNDYYSGPWINIAGSSRKGAPEEYIDALTRSMDVISRHFDGYNPGNDTLAQGELKFFKGDLDAAGAFITRTIEQAREAEQFEYIHRALLYTLRISIAKGDYAGANQALKDTRALLGETRYANRYIHYDISVSWYYCLLVMPEKVSDWLKQNFSPYSHPGLTENFGNQVKARFCCLTRRYPPLLAYIQEMKQRESYLYGRVEMLAMEACVHYKMKEKKKAFAALGEAYETASPNELVMPFIEMGKDMRTLTACAMKEPKESGVDIPRSWLENINRKAASYAKRQAGVITKYRQAHSMTDDIILSPREAEILNDLSHGLSRAEIAANHKLSINTVKMVINNIYAKTGAENVADLIRIAMEQKMI</sequence>
<evidence type="ECO:0000256" key="2">
    <source>
        <dbReference type="ARBA" id="ARBA00023125"/>
    </source>
</evidence>
<dbReference type="PRINTS" id="PR00038">
    <property type="entry name" value="HTHLUXR"/>
</dbReference>
<evidence type="ECO:0000256" key="3">
    <source>
        <dbReference type="ARBA" id="ARBA00023163"/>
    </source>
</evidence>
<protein>
    <submittedName>
        <fullName evidence="5">Putative transcriptional regulator, luxR family protein</fullName>
    </submittedName>
</protein>
<proteinExistence type="predicted"/>
<dbReference type="InterPro" id="IPR016032">
    <property type="entry name" value="Sig_transdc_resp-reg_C-effctor"/>
</dbReference>
<dbReference type="Pfam" id="PF25873">
    <property type="entry name" value="WHD_MalT"/>
    <property type="match status" value="1"/>
</dbReference>
<dbReference type="Gene3D" id="1.10.10.10">
    <property type="entry name" value="Winged helix-like DNA-binding domain superfamily/Winged helix DNA-binding domain"/>
    <property type="match status" value="1"/>
</dbReference>
<dbReference type="PANTHER" id="PTHR44688:SF16">
    <property type="entry name" value="DNA-BINDING TRANSCRIPTIONAL ACTIVATOR DEVR_DOSR"/>
    <property type="match status" value="1"/>
</dbReference>
<dbReference type="GO" id="GO:0006355">
    <property type="term" value="P:regulation of DNA-templated transcription"/>
    <property type="evidence" value="ECO:0007669"/>
    <property type="project" value="InterPro"/>
</dbReference>
<organism evidence="5">
    <name type="scientific">uncultured bacterium contig00036</name>
    <dbReference type="NCBI Taxonomy" id="1181524"/>
    <lineage>
        <taxon>Bacteria</taxon>
        <taxon>environmental samples</taxon>
    </lineage>
</organism>
<dbReference type="CDD" id="cd06170">
    <property type="entry name" value="LuxR_C_like"/>
    <property type="match status" value="1"/>
</dbReference>
<dbReference type="Gene3D" id="1.25.40.10">
    <property type="entry name" value="Tetratricopeptide repeat domain"/>
    <property type="match status" value="1"/>
</dbReference>
<dbReference type="PANTHER" id="PTHR44688">
    <property type="entry name" value="DNA-BINDING TRANSCRIPTIONAL ACTIVATOR DEVR_DOSR"/>
    <property type="match status" value="1"/>
</dbReference>
<evidence type="ECO:0000313" key="5">
    <source>
        <dbReference type="EMBL" id="AGS53080.1"/>
    </source>
</evidence>
<keyword evidence="2" id="KW-0238">DNA-binding</keyword>
<dbReference type="SUPFAM" id="SSF46894">
    <property type="entry name" value="C-terminal effector domain of the bipartite response regulators"/>
    <property type="match status" value="1"/>
</dbReference>
<keyword evidence="3" id="KW-0804">Transcription</keyword>
<dbReference type="InterPro" id="IPR059106">
    <property type="entry name" value="WHD_MalT"/>
</dbReference>
<evidence type="ECO:0000259" key="4">
    <source>
        <dbReference type="SMART" id="SM00421"/>
    </source>
</evidence>
<keyword evidence="1" id="KW-0805">Transcription regulation</keyword>
<dbReference type="InterPro" id="IPR036388">
    <property type="entry name" value="WH-like_DNA-bd_sf"/>
</dbReference>
<dbReference type="SUPFAM" id="SSF52540">
    <property type="entry name" value="P-loop containing nucleoside triphosphate hydrolases"/>
    <property type="match status" value="1"/>
</dbReference>
<dbReference type="InterPro" id="IPR000792">
    <property type="entry name" value="Tscrpt_reg_LuxR_C"/>
</dbReference>
<dbReference type="EMBL" id="JQ844221">
    <property type="protein sequence ID" value="AGS53080.1"/>
    <property type="molecule type" value="Genomic_DNA"/>
</dbReference>
<feature type="domain" description="HTH luxR-type" evidence="4">
    <location>
        <begin position="749"/>
        <end position="806"/>
    </location>
</feature>
<dbReference type="SMART" id="SM00421">
    <property type="entry name" value="HTH_LUXR"/>
    <property type="match status" value="1"/>
</dbReference>
<evidence type="ECO:0000256" key="1">
    <source>
        <dbReference type="ARBA" id="ARBA00023015"/>
    </source>
</evidence>
<dbReference type="AlphaFoldDB" id="A0A806KJF7"/>